<organism evidence="8 9">
    <name type="scientific">Candidatus Kerfeldbacteria bacterium CG08_land_8_20_14_0_20_42_7</name>
    <dbReference type="NCBI Taxonomy" id="2014245"/>
    <lineage>
        <taxon>Bacteria</taxon>
        <taxon>Candidatus Kerfeldiibacteriota</taxon>
    </lineage>
</organism>
<dbReference type="SUPFAM" id="SSF141091">
    <property type="entry name" value="L21p-like"/>
    <property type="match status" value="1"/>
</dbReference>
<dbReference type="InterPro" id="IPR001787">
    <property type="entry name" value="Ribosomal_bL21"/>
</dbReference>
<dbReference type="GO" id="GO:0005840">
    <property type="term" value="C:ribosome"/>
    <property type="evidence" value="ECO:0007669"/>
    <property type="project" value="UniProtKB-KW"/>
</dbReference>
<dbReference type="HAMAP" id="MF_01363">
    <property type="entry name" value="Ribosomal_bL21"/>
    <property type="match status" value="1"/>
</dbReference>
<dbReference type="Pfam" id="PF00829">
    <property type="entry name" value="Ribosomal_L21p"/>
    <property type="match status" value="1"/>
</dbReference>
<comment type="function">
    <text evidence="6 7">This protein binds to 23S rRNA in the presence of protein L20.</text>
</comment>
<dbReference type="PANTHER" id="PTHR21349:SF0">
    <property type="entry name" value="LARGE RIBOSOMAL SUBUNIT PROTEIN BL21M"/>
    <property type="match status" value="1"/>
</dbReference>
<dbReference type="GO" id="GO:0019843">
    <property type="term" value="F:rRNA binding"/>
    <property type="evidence" value="ECO:0007669"/>
    <property type="project" value="UniProtKB-UniRule"/>
</dbReference>
<protein>
    <recommendedName>
        <fullName evidence="6">Large ribosomal subunit protein bL21</fullName>
    </recommendedName>
</protein>
<keyword evidence="2 6" id="KW-0699">rRNA-binding</keyword>
<comment type="similarity">
    <text evidence="1 6 7">Belongs to the bacterial ribosomal protein bL21 family.</text>
</comment>
<dbReference type="Proteomes" id="UP000228711">
    <property type="component" value="Unassembled WGS sequence"/>
</dbReference>
<keyword evidence="4 6" id="KW-0689">Ribosomal protein</keyword>
<dbReference type="GO" id="GO:0003735">
    <property type="term" value="F:structural constituent of ribosome"/>
    <property type="evidence" value="ECO:0007669"/>
    <property type="project" value="InterPro"/>
</dbReference>
<dbReference type="PANTHER" id="PTHR21349">
    <property type="entry name" value="50S RIBOSOMAL PROTEIN L21"/>
    <property type="match status" value="1"/>
</dbReference>
<evidence type="ECO:0000256" key="2">
    <source>
        <dbReference type="ARBA" id="ARBA00022730"/>
    </source>
</evidence>
<dbReference type="GO" id="GO:0006412">
    <property type="term" value="P:translation"/>
    <property type="evidence" value="ECO:0007669"/>
    <property type="project" value="UniProtKB-UniRule"/>
</dbReference>
<evidence type="ECO:0000313" key="8">
    <source>
        <dbReference type="EMBL" id="PIS41657.1"/>
    </source>
</evidence>
<evidence type="ECO:0000256" key="6">
    <source>
        <dbReference type="HAMAP-Rule" id="MF_01363"/>
    </source>
</evidence>
<dbReference type="EMBL" id="PEXV01000069">
    <property type="protein sequence ID" value="PIS41657.1"/>
    <property type="molecule type" value="Genomic_DNA"/>
</dbReference>
<evidence type="ECO:0000256" key="3">
    <source>
        <dbReference type="ARBA" id="ARBA00022884"/>
    </source>
</evidence>
<reference evidence="9" key="1">
    <citation type="submission" date="2017-09" db="EMBL/GenBank/DDBJ databases">
        <title>Depth-based differentiation of microbial function through sediment-hosted aquifers and enrichment of novel symbionts in the deep terrestrial subsurface.</title>
        <authorList>
            <person name="Probst A.J."/>
            <person name="Ladd B."/>
            <person name="Jarett J.K."/>
            <person name="Geller-Mcgrath D.E."/>
            <person name="Sieber C.M.K."/>
            <person name="Emerson J.B."/>
            <person name="Anantharaman K."/>
            <person name="Thomas B.C."/>
            <person name="Malmstrom R."/>
            <person name="Stieglmeier M."/>
            <person name="Klingl A."/>
            <person name="Woyke T."/>
            <person name="Ryan C.M."/>
            <person name="Banfield J.F."/>
        </authorList>
    </citation>
    <scope>NUCLEOTIDE SEQUENCE [LARGE SCALE GENOMIC DNA]</scope>
</reference>
<keyword evidence="5 6" id="KW-0687">Ribonucleoprotein</keyword>
<dbReference type="GO" id="GO:1990904">
    <property type="term" value="C:ribonucleoprotein complex"/>
    <property type="evidence" value="ECO:0007669"/>
    <property type="project" value="UniProtKB-KW"/>
</dbReference>
<comment type="caution">
    <text evidence="8">The sequence shown here is derived from an EMBL/GenBank/DDBJ whole genome shotgun (WGS) entry which is preliminary data.</text>
</comment>
<evidence type="ECO:0000256" key="4">
    <source>
        <dbReference type="ARBA" id="ARBA00022980"/>
    </source>
</evidence>
<name>A0A2H0YT46_9BACT</name>
<proteinExistence type="inferred from homology"/>
<dbReference type="GO" id="GO:0005737">
    <property type="term" value="C:cytoplasm"/>
    <property type="evidence" value="ECO:0007669"/>
    <property type="project" value="UniProtKB-ARBA"/>
</dbReference>
<evidence type="ECO:0000256" key="7">
    <source>
        <dbReference type="RuleBase" id="RU000562"/>
    </source>
</evidence>
<dbReference type="InterPro" id="IPR036164">
    <property type="entry name" value="bL21-like_sf"/>
</dbReference>
<accession>A0A2H0YT46</accession>
<dbReference type="InterPro" id="IPR028909">
    <property type="entry name" value="bL21-like"/>
</dbReference>
<evidence type="ECO:0000256" key="5">
    <source>
        <dbReference type="ARBA" id="ARBA00023274"/>
    </source>
</evidence>
<dbReference type="AlphaFoldDB" id="A0A2H0YT46"/>
<evidence type="ECO:0000256" key="1">
    <source>
        <dbReference type="ARBA" id="ARBA00008563"/>
    </source>
</evidence>
<dbReference type="PROSITE" id="PS01169">
    <property type="entry name" value="RIBOSOMAL_L21"/>
    <property type="match status" value="1"/>
</dbReference>
<evidence type="ECO:0000313" key="9">
    <source>
        <dbReference type="Proteomes" id="UP000228711"/>
    </source>
</evidence>
<gene>
    <name evidence="6 8" type="primary">rplU</name>
    <name evidence="8" type="ORF">COT25_01990</name>
</gene>
<dbReference type="NCBIfam" id="TIGR00061">
    <property type="entry name" value="L21"/>
    <property type="match status" value="1"/>
</dbReference>
<keyword evidence="3 6" id="KW-0694">RNA-binding</keyword>
<dbReference type="InterPro" id="IPR018258">
    <property type="entry name" value="Ribosomal_bL21_CS"/>
</dbReference>
<sequence>MTIAVIATGGKQYIVTKDTKVRVEKIDGKKGDTVTFDTVLLIADDAGKACKLGTPKIAGAVVTAKILRQGRAKKVIIGKYKNKTRYRRTQGHKQYFTEVEISNIQEKKG</sequence>
<comment type="subunit">
    <text evidence="6">Part of the 50S ribosomal subunit. Contacts protein L20.</text>
</comment>